<dbReference type="Pfam" id="PF00293">
    <property type="entry name" value="NUDIX"/>
    <property type="match status" value="1"/>
</dbReference>
<dbReference type="RefSeq" id="WP_166281581.1">
    <property type="nucleotide sequence ID" value="NZ_JAANNP010000005.1"/>
</dbReference>
<reference evidence="3 4" key="1">
    <citation type="submission" date="2020-03" db="EMBL/GenBank/DDBJ databases">
        <title>Two novel Motilibacter sp.</title>
        <authorList>
            <person name="Liu S."/>
        </authorList>
    </citation>
    <scope>NUCLEOTIDE SEQUENCE [LARGE SCALE GENOMIC DNA]</scope>
    <source>
        <strain evidence="3 4">E257</strain>
    </source>
</reference>
<evidence type="ECO:0000313" key="4">
    <source>
        <dbReference type="Proteomes" id="UP000800981"/>
    </source>
</evidence>
<name>A0ABX0GTX6_9ACTN</name>
<dbReference type="Gene3D" id="3.90.79.10">
    <property type="entry name" value="Nucleoside Triphosphate Pyrophosphohydrolase"/>
    <property type="match status" value="1"/>
</dbReference>
<accession>A0ABX0GTX6</accession>
<protein>
    <submittedName>
        <fullName evidence="3">NUDIX hydrolase</fullName>
    </submittedName>
</protein>
<dbReference type="EMBL" id="JAANNP010000005">
    <property type="protein sequence ID" value="NHC14242.1"/>
    <property type="molecule type" value="Genomic_DNA"/>
</dbReference>
<dbReference type="InterPro" id="IPR000086">
    <property type="entry name" value="NUDIX_hydrolase_dom"/>
</dbReference>
<organism evidence="3 4">
    <name type="scientific">Motilibacter deserti</name>
    <dbReference type="NCBI Taxonomy" id="2714956"/>
    <lineage>
        <taxon>Bacteria</taxon>
        <taxon>Bacillati</taxon>
        <taxon>Actinomycetota</taxon>
        <taxon>Actinomycetes</taxon>
        <taxon>Motilibacterales</taxon>
        <taxon>Motilibacteraceae</taxon>
        <taxon>Motilibacter</taxon>
    </lineage>
</organism>
<feature type="domain" description="Nudix hydrolase" evidence="2">
    <location>
        <begin position="52"/>
        <end position="191"/>
    </location>
</feature>
<proteinExistence type="predicted"/>
<dbReference type="PROSITE" id="PS51462">
    <property type="entry name" value="NUDIX"/>
    <property type="match status" value="1"/>
</dbReference>
<dbReference type="GO" id="GO:0016787">
    <property type="term" value="F:hydrolase activity"/>
    <property type="evidence" value="ECO:0007669"/>
    <property type="project" value="UniProtKB-KW"/>
</dbReference>
<evidence type="ECO:0000259" key="2">
    <source>
        <dbReference type="PROSITE" id="PS51462"/>
    </source>
</evidence>
<gene>
    <name evidence="3" type="ORF">G9H71_10665</name>
</gene>
<keyword evidence="1 3" id="KW-0378">Hydrolase</keyword>
<dbReference type="PANTHER" id="PTHR11839:SF31">
    <property type="entry name" value="ADP-RIBOSE PYROPHOSPHATASE"/>
    <property type="match status" value="1"/>
</dbReference>
<comment type="caution">
    <text evidence="3">The sequence shown here is derived from an EMBL/GenBank/DDBJ whole genome shotgun (WGS) entry which is preliminary data.</text>
</comment>
<dbReference type="CDD" id="cd24158">
    <property type="entry name" value="NUDIX_ADPRase_Rv1700"/>
    <property type="match status" value="1"/>
</dbReference>
<evidence type="ECO:0000313" key="3">
    <source>
        <dbReference type="EMBL" id="NHC14242.1"/>
    </source>
</evidence>
<sequence>MTAPQWEGEVTDARERREVLSSSREFTGRVWHVRRDVVDLGSGEPVTREVVEHTGAVGVLALDRQERVLLLRQYRHAVGALLWEAPAGLLDVQGEDPFEAAKRELWEESGYRARQWNVLVDFYNSPGGSTEAFRCYLARDLELAAEDDRHEGEDEERDMPQAWVPLDEAVSLVLGGHLHNPTSVSGILAAAAARARGWDTLRPADAPWEWRRT</sequence>
<keyword evidence="4" id="KW-1185">Reference proteome</keyword>
<dbReference type="PANTHER" id="PTHR11839">
    <property type="entry name" value="UDP/ADP-SUGAR PYROPHOSPHATASE"/>
    <property type="match status" value="1"/>
</dbReference>
<dbReference type="SUPFAM" id="SSF55811">
    <property type="entry name" value="Nudix"/>
    <property type="match status" value="1"/>
</dbReference>
<dbReference type="InterPro" id="IPR015797">
    <property type="entry name" value="NUDIX_hydrolase-like_dom_sf"/>
</dbReference>
<evidence type="ECO:0000256" key="1">
    <source>
        <dbReference type="ARBA" id="ARBA00022801"/>
    </source>
</evidence>
<dbReference type="Proteomes" id="UP000800981">
    <property type="component" value="Unassembled WGS sequence"/>
</dbReference>